<dbReference type="NCBIfam" id="NF010478">
    <property type="entry name" value="PRK13903.1"/>
    <property type="match status" value="1"/>
</dbReference>
<evidence type="ECO:0000256" key="15">
    <source>
        <dbReference type="ARBA" id="ARBA00023002"/>
    </source>
</evidence>
<evidence type="ECO:0000256" key="14">
    <source>
        <dbReference type="ARBA" id="ARBA00022984"/>
    </source>
</evidence>
<evidence type="ECO:0000256" key="19">
    <source>
        <dbReference type="ARBA" id="ARBA00048914"/>
    </source>
</evidence>
<dbReference type="HAMAP" id="MF_00037">
    <property type="entry name" value="MurB"/>
    <property type="match status" value="1"/>
</dbReference>
<evidence type="ECO:0000256" key="16">
    <source>
        <dbReference type="ARBA" id="ARBA00023306"/>
    </source>
</evidence>
<accession>A0ABQ6M1N6</accession>
<dbReference type="InterPro" id="IPR016169">
    <property type="entry name" value="FAD-bd_PCMH_sub2"/>
</dbReference>
<dbReference type="SUPFAM" id="SSF56176">
    <property type="entry name" value="FAD-binding/transporter-associated domain-like"/>
    <property type="match status" value="1"/>
</dbReference>
<dbReference type="Gene3D" id="3.30.465.10">
    <property type="match status" value="1"/>
</dbReference>
<gene>
    <name evidence="20 22" type="primary">murB</name>
    <name evidence="22" type="ORF">MNKW57_25790</name>
</gene>
<comment type="caution">
    <text evidence="22">The sequence shown here is derived from an EMBL/GenBank/DDBJ whole genome shotgun (WGS) entry which is preliminary data.</text>
</comment>
<reference evidence="22 23" key="1">
    <citation type="submission" date="2023-04" db="EMBL/GenBank/DDBJ databases">
        <title>Marinobulbifer ophiurae gen. nov., sp. Nov., isolate from tissue of brittle star Ophioplocus japonicus.</title>
        <authorList>
            <person name="Kawano K."/>
            <person name="Sawayama S."/>
            <person name="Nakagawa S."/>
        </authorList>
    </citation>
    <scope>NUCLEOTIDE SEQUENCE [LARGE SCALE GENOMIC DNA]</scope>
    <source>
        <strain evidence="22 23">NKW57</strain>
    </source>
</reference>
<dbReference type="EMBL" id="BSYJ01000005">
    <property type="protein sequence ID" value="GMG88258.1"/>
    <property type="molecule type" value="Genomic_DNA"/>
</dbReference>
<comment type="subcellular location">
    <subcellularLocation>
        <location evidence="3 20">Cytoplasm</location>
    </subcellularLocation>
</comment>
<dbReference type="NCBIfam" id="TIGR00179">
    <property type="entry name" value="murB"/>
    <property type="match status" value="1"/>
</dbReference>
<dbReference type="InterPro" id="IPR006094">
    <property type="entry name" value="Oxid_FAD_bind_N"/>
</dbReference>
<evidence type="ECO:0000256" key="12">
    <source>
        <dbReference type="ARBA" id="ARBA00022857"/>
    </source>
</evidence>
<evidence type="ECO:0000256" key="4">
    <source>
        <dbReference type="ARBA" id="ARBA00004752"/>
    </source>
</evidence>
<evidence type="ECO:0000313" key="22">
    <source>
        <dbReference type="EMBL" id="GMG88258.1"/>
    </source>
</evidence>
<keyword evidence="11 20" id="KW-0274">FAD</keyword>
<dbReference type="EC" id="1.3.1.98" evidence="6 20"/>
<dbReference type="InterPro" id="IPR016166">
    <property type="entry name" value="FAD-bd_PCMH"/>
</dbReference>
<keyword evidence="14 20" id="KW-0573">Peptidoglycan synthesis</keyword>
<keyword evidence="23" id="KW-1185">Reference proteome</keyword>
<dbReference type="InterPro" id="IPR036318">
    <property type="entry name" value="FAD-bd_PCMH-like_sf"/>
</dbReference>
<comment type="similarity">
    <text evidence="5 20">Belongs to the MurB family.</text>
</comment>
<sequence length="336" mass="36541">MNLAPLNTMAVPARARWFVRATDLESLSEALAFAHQRDLPLLVLGGGSNMLLCEDFPGLVVQVANAGVKQVRDASGWRVTASAGENWHSLVMETVEAGIGGLENLALIPGNIGAAPIQNIGAYGVELESVFSSLRAMEVRTGEMVTFSRNDCDFGYRDSVFKNAARDRYIITEVEMHLPDQWVPRLGYPALQEAVSGVAEDISPAAVAQAVIKVRQSKLPDPATLPNSGSFFKNPVVSDTKYRALKESWPDLVAYQQENGWKLAAGWLIDRAGWRGRRRDGVGVHEAQALVLVNPGHAPGAEVAALAAEVAADIDARFGVRLEPEPRFYPEQPWMK</sequence>
<comment type="pathway">
    <text evidence="4 20">Cell wall biogenesis; peptidoglycan biosynthesis.</text>
</comment>
<dbReference type="Proteomes" id="UP001224392">
    <property type="component" value="Unassembled WGS sequence"/>
</dbReference>
<keyword evidence="9 20" id="KW-0132">Cell division</keyword>
<dbReference type="InterPro" id="IPR003170">
    <property type="entry name" value="MurB"/>
</dbReference>
<dbReference type="PANTHER" id="PTHR21071:SF4">
    <property type="entry name" value="UDP-N-ACETYLENOLPYRUVOYLGLUCOSAMINE REDUCTASE"/>
    <property type="match status" value="1"/>
</dbReference>
<feature type="active site" description="Proton donor" evidence="20">
    <location>
        <position position="230"/>
    </location>
</feature>
<dbReference type="InterPro" id="IPR036635">
    <property type="entry name" value="MurB_C_sf"/>
</dbReference>
<evidence type="ECO:0000256" key="6">
    <source>
        <dbReference type="ARBA" id="ARBA00012518"/>
    </source>
</evidence>
<evidence type="ECO:0000256" key="9">
    <source>
        <dbReference type="ARBA" id="ARBA00022618"/>
    </source>
</evidence>
<evidence type="ECO:0000313" key="23">
    <source>
        <dbReference type="Proteomes" id="UP001224392"/>
    </source>
</evidence>
<evidence type="ECO:0000259" key="21">
    <source>
        <dbReference type="PROSITE" id="PS51387"/>
    </source>
</evidence>
<comment type="catalytic activity">
    <reaction evidence="19 20">
        <text>UDP-N-acetyl-alpha-D-muramate + NADP(+) = UDP-N-acetyl-3-O-(1-carboxyvinyl)-alpha-D-glucosamine + NADPH + H(+)</text>
        <dbReference type="Rhea" id="RHEA:12248"/>
        <dbReference type="ChEBI" id="CHEBI:15378"/>
        <dbReference type="ChEBI" id="CHEBI:57783"/>
        <dbReference type="ChEBI" id="CHEBI:58349"/>
        <dbReference type="ChEBI" id="CHEBI:68483"/>
        <dbReference type="ChEBI" id="CHEBI:70757"/>
        <dbReference type="EC" id="1.3.1.98"/>
    </reaction>
</comment>
<comment type="cofactor">
    <cofactor evidence="1 20">
        <name>FAD</name>
        <dbReference type="ChEBI" id="CHEBI:57692"/>
    </cofactor>
</comment>
<dbReference type="Gene3D" id="3.30.43.10">
    <property type="entry name" value="Uridine Diphospho-n-acetylenolpyruvylglucosamine Reductase, domain 2"/>
    <property type="match status" value="1"/>
</dbReference>
<dbReference type="PANTHER" id="PTHR21071">
    <property type="entry name" value="UDP-N-ACETYLENOLPYRUVOYLGLUCOSAMINE REDUCTASE"/>
    <property type="match status" value="1"/>
</dbReference>
<evidence type="ECO:0000256" key="3">
    <source>
        <dbReference type="ARBA" id="ARBA00004496"/>
    </source>
</evidence>
<feature type="active site" evidence="20">
    <location>
        <position position="157"/>
    </location>
</feature>
<dbReference type="Gene3D" id="3.90.78.10">
    <property type="entry name" value="UDP-N-acetylenolpyruvoylglucosamine reductase, C-terminal domain"/>
    <property type="match status" value="1"/>
</dbReference>
<dbReference type="NCBIfam" id="NF000755">
    <property type="entry name" value="PRK00046.1"/>
    <property type="match status" value="1"/>
</dbReference>
<dbReference type="InterPro" id="IPR011601">
    <property type="entry name" value="MurB_C"/>
</dbReference>
<dbReference type="Pfam" id="PF01565">
    <property type="entry name" value="FAD_binding_4"/>
    <property type="match status" value="1"/>
</dbReference>
<dbReference type="Pfam" id="PF02873">
    <property type="entry name" value="MurB_C"/>
    <property type="match status" value="1"/>
</dbReference>
<feature type="active site" evidence="20">
    <location>
        <position position="325"/>
    </location>
</feature>
<evidence type="ECO:0000256" key="7">
    <source>
        <dbReference type="ARBA" id="ARBA00015188"/>
    </source>
</evidence>
<evidence type="ECO:0000256" key="10">
    <source>
        <dbReference type="ARBA" id="ARBA00022630"/>
    </source>
</evidence>
<evidence type="ECO:0000256" key="20">
    <source>
        <dbReference type="HAMAP-Rule" id="MF_00037"/>
    </source>
</evidence>
<evidence type="ECO:0000256" key="17">
    <source>
        <dbReference type="ARBA" id="ARBA00023316"/>
    </source>
</evidence>
<keyword evidence="17 20" id="KW-0961">Cell wall biogenesis/degradation</keyword>
<evidence type="ECO:0000256" key="18">
    <source>
        <dbReference type="ARBA" id="ARBA00031026"/>
    </source>
</evidence>
<keyword evidence="15 20" id="KW-0560">Oxidoreductase</keyword>
<keyword evidence="8 20" id="KW-0963">Cytoplasm</keyword>
<evidence type="ECO:0000256" key="8">
    <source>
        <dbReference type="ARBA" id="ARBA00022490"/>
    </source>
</evidence>
<dbReference type="InterPro" id="IPR016167">
    <property type="entry name" value="FAD-bd_PCMH_sub1"/>
</dbReference>
<evidence type="ECO:0000256" key="2">
    <source>
        <dbReference type="ARBA" id="ARBA00003921"/>
    </source>
</evidence>
<keyword evidence="10 20" id="KW-0285">Flavoprotein</keyword>
<keyword evidence="16 20" id="KW-0131">Cell cycle</keyword>
<keyword evidence="13 20" id="KW-0133">Cell shape</keyword>
<evidence type="ECO:0000256" key="11">
    <source>
        <dbReference type="ARBA" id="ARBA00022827"/>
    </source>
</evidence>
<feature type="domain" description="FAD-binding PCMH-type" evidence="21">
    <location>
        <begin position="10"/>
        <end position="181"/>
    </location>
</feature>
<comment type="function">
    <text evidence="2 20">Cell wall formation.</text>
</comment>
<keyword evidence="12 20" id="KW-0521">NADP</keyword>
<dbReference type="SUPFAM" id="SSF56194">
    <property type="entry name" value="Uridine diphospho-N-Acetylenolpyruvylglucosamine reductase, MurB, C-terminal domain"/>
    <property type="match status" value="1"/>
</dbReference>
<dbReference type="PROSITE" id="PS51387">
    <property type="entry name" value="FAD_PCMH"/>
    <property type="match status" value="1"/>
</dbReference>
<proteinExistence type="inferred from homology"/>
<protein>
    <recommendedName>
        <fullName evidence="7 20">UDP-N-acetylenolpyruvoylglucosamine reductase</fullName>
        <ecNumber evidence="6 20">1.3.1.98</ecNumber>
    </recommendedName>
    <alternativeName>
        <fullName evidence="18 20">UDP-N-acetylmuramate dehydrogenase</fullName>
    </alternativeName>
</protein>
<organism evidence="22 23">
    <name type="scientific">Biformimicrobium ophioploci</name>
    <dbReference type="NCBI Taxonomy" id="3036711"/>
    <lineage>
        <taxon>Bacteria</taxon>
        <taxon>Pseudomonadati</taxon>
        <taxon>Pseudomonadota</taxon>
        <taxon>Gammaproteobacteria</taxon>
        <taxon>Cellvibrionales</taxon>
        <taxon>Microbulbiferaceae</taxon>
        <taxon>Biformimicrobium</taxon>
    </lineage>
</organism>
<evidence type="ECO:0000256" key="13">
    <source>
        <dbReference type="ARBA" id="ARBA00022960"/>
    </source>
</evidence>
<evidence type="ECO:0000256" key="1">
    <source>
        <dbReference type="ARBA" id="ARBA00001974"/>
    </source>
</evidence>
<evidence type="ECO:0000256" key="5">
    <source>
        <dbReference type="ARBA" id="ARBA00010485"/>
    </source>
</evidence>
<name>A0ABQ6M1N6_9GAMM</name>